<dbReference type="EMBL" id="JADBGF010000001">
    <property type="protein sequence ID" value="MBE1602368.1"/>
    <property type="molecule type" value="Genomic_DNA"/>
</dbReference>
<evidence type="ECO:0000256" key="3">
    <source>
        <dbReference type="SAM" id="MobiDB-lite"/>
    </source>
</evidence>
<protein>
    <recommendedName>
        <fullName evidence="7">Oxidoreductase</fullName>
    </recommendedName>
</protein>
<evidence type="ECO:0000313" key="5">
    <source>
        <dbReference type="EMBL" id="MBE1602368.1"/>
    </source>
</evidence>
<dbReference type="InterPro" id="IPR002347">
    <property type="entry name" value="SDR_fam"/>
</dbReference>
<reference evidence="5 6" key="1">
    <citation type="submission" date="2020-10" db="EMBL/GenBank/DDBJ databases">
        <title>Sequencing the genomes of 1000 actinobacteria strains.</title>
        <authorList>
            <person name="Klenk H.-P."/>
        </authorList>
    </citation>
    <scope>NUCLEOTIDE SEQUENCE [LARGE SCALE GENOMIC DNA]</scope>
    <source>
        <strain evidence="5 6">DSM 41803</strain>
    </source>
</reference>
<dbReference type="InterPro" id="IPR036291">
    <property type="entry name" value="NAD(P)-bd_dom_sf"/>
</dbReference>
<accession>A0A8I0PA78</accession>
<keyword evidence="6" id="KW-1185">Reference proteome</keyword>
<dbReference type="Pfam" id="PF00106">
    <property type="entry name" value="adh_short"/>
    <property type="match status" value="1"/>
</dbReference>
<dbReference type="PRINTS" id="PR00081">
    <property type="entry name" value="GDHRDH"/>
</dbReference>
<dbReference type="Gene3D" id="3.40.50.720">
    <property type="entry name" value="NAD(P)-binding Rossmann-like Domain"/>
    <property type="match status" value="2"/>
</dbReference>
<name>A0A8I0PA78_9ACTN</name>
<keyword evidence="4" id="KW-0812">Transmembrane</keyword>
<evidence type="ECO:0000256" key="4">
    <source>
        <dbReference type="SAM" id="Phobius"/>
    </source>
</evidence>
<evidence type="ECO:0000256" key="1">
    <source>
        <dbReference type="ARBA" id="ARBA00006484"/>
    </source>
</evidence>
<evidence type="ECO:0000313" key="6">
    <source>
        <dbReference type="Proteomes" id="UP000629287"/>
    </source>
</evidence>
<feature type="transmembrane region" description="Helical" evidence="4">
    <location>
        <begin position="296"/>
        <end position="318"/>
    </location>
</feature>
<evidence type="ECO:0000256" key="2">
    <source>
        <dbReference type="ARBA" id="ARBA00023002"/>
    </source>
</evidence>
<dbReference type="AlphaFoldDB" id="A0A8I0PA78"/>
<dbReference type="Proteomes" id="UP000629287">
    <property type="component" value="Unassembled WGS sequence"/>
</dbReference>
<comment type="similarity">
    <text evidence="1">Belongs to the short-chain dehydrogenases/reductases (SDR) family.</text>
</comment>
<dbReference type="GO" id="GO:0016614">
    <property type="term" value="F:oxidoreductase activity, acting on CH-OH group of donors"/>
    <property type="evidence" value="ECO:0007669"/>
    <property type="project" value="UniProtKB-ARBA"/>
</dbReference>
<keyword evidence="2" id="KW-0560">Oxidoreductase</keyword>
<feature type="region of interest" description="Disordered" evidence="3">
    <location>
        <begin position="244"/>
        <end position="283"/>
    </location>
</feature>
<gene>
    <name evidence="5" type="ORF">H4687_008497</name>
</gene>
<dbReference type="InterPro" id="IPR045512">
    <property type="entry name" value="DUF6480"/>
</dbReference>
<sequence>MAVRRSRSLTGADTKPNDGVPGPATPVALVTGSDAGIGRATAVRPAESGMDIGVTWHTDEEGARRTADEVRRTGRRAEIEHLDLAATGGLGLLTQVMALEPAEHGITVNSVAPGEIATPMTGQEDTDVTSVQRPGLPLGRPGDAREVAAVIAFLAGRTPRTSRGPPGRWTAGCCAWVRRPAAISRTTTGDALERDAPEAVLTAAPPRGGRWSCAVVVCGSRAAGYPAGREPVRTLHSTEEACAMTTPDPNPRRVPGVQPGGGVSPGETPPGEGGTYGISHPEPPEMRSKGWGPMPIVLIMVVAALMAIGLIGMAVTLIV</sequence>
<proteinExistence type="inferred from homology"/>
<evidence type="ECO:0008006" key="7">
    <source>
        <dbReference type="Google" id="ProtNLM"/>
    </source>
</evidence>
<keyword evidence="4" id="KW-1133">Transmembrane helix</keyword>
<organism evidence="5 6">
    <name type="scientific">Streptomyces stelliscabiei</name>
    <dbReference type="NCBI Taxonomy" id="146820"/>
    <lineage>
        <taxon>Bacteria</taxon>
        <taxon>Bacillati</taxon>
        <taxon>Actinomycetota</taxon>
        <taxon>Actinomycetes</taxon>
        <taxon>Kitasatosporales</taxon>
        <taxon>Streptomycetaceae</taxon>
        <taxon>Streptomyces</taxon>
    </lineage>
</organism>
<comment type="caution">
    <text evidence="5">The sequence shown here is derived from an EMBL/GenBank/DDBJ whole genome shotgun (WGS) entry which is preliminary data.</text>
</comment>
<dbReference type="PANTHER" id="PTHR48107">
    <property type="entry name" value="NADPH-DEPENDENT ALDEHYDE REDUCTASE-LIKE PROTEIN, CHLOROPLASTIC-RELATED"/>
    <property type="match status" value="1"/>
</dbReference>
<dbReference type="Pfam" id="PF13561">
    <property type="entry name" value="adh_short_C2"/>
    <property type="match status" value="1"/>
</dbReference>
<keyword evidence="4" id="KW-0472">Membrane</keyword>
<feature type="region of interest" description="Disordered" evidence="3">
    <location>
        <begin position="1"/>
        <end position="25"/>
    </location>
</feature>
<dbReference type="SUPFAM" id="SSF51735">
    <property type="entry name" value="NAD(P)-binding Rossmann-fold domains"/>
    <property type="match status" value="1"/>
</dbReference>
<dbReference type="Pfam" id="PF20088">
    <property type="entry name" value="DUF6480"/>
    <property type="match status" value="1"/>
</dbReference>